<evidence type="ECO:0000259" key="1">
    <source>
        <dbReference type="PROSITE" id="PS51459"/>
    </source>
</evidence>
<dbReference type="PANTHER" id="PTHR13504">
    <property type="entry name" value="FIDO DOMAIN-CONTAINING PROTEIN DDB_G0283145"/>
    <property type="match status" value="1"/>
</dbReference>
<keyword evidence="3" id="KW-1185">Reference proteome</keyword>
<dbReference type="Pfam" id="PF02661">
    <property type="entry name" value="Fic"/>
    <property type="match status" value="1"/>
</dbReference>
<feature type="domain" description="Fido" evidence="1">
    <location>
        <begin position="129"/>
        <end position="283"/>
    </location>
</feature>
<organism evidence="2 3">
    <name type="scientific">Tardiphaga alba</name>
    <dbReference type="NCBI Taxonomy" id="340268"/>
    <lineage>
        <taxon>Bacteria</taxon>
        <taxon>Pseudomonadati</taxon>
        <taxon>Pseudomonadota</taxon>
        <taxon>Alphaproteobacteria</taxon>
        <taxon>Hyphomicrobiales</taxon>
        <taxon>Nitrobacteraceae</taxon>
        <taxon>Tardiphaga</taxon>
    </lineage>
</organism>
<evidence type="ECO:0000313" key="3">
    <source>
        <dbReference type="Proteomes" id="UP000682843"/>
    </source>
</evidence>
<dbReference type="EMBL" id="CP036498">
    <property type="protein sequence ID" value="QUS41663.1"/>
    <property type="molecule type" value="Genomic_DNA"/>
</dbReference>
<dbReference type="InterPro" id="IPR025758">
    <property type="entry name" value="Fic/DOC_N"/>
</dbReference>
<dbReference type="PIRSF" id="PIRSF038925">
    <property type="entry name" value="AMP-prot_trans"/>
    <property type="match status" value="1"/>
</dbReference>
<dbReference type="PROSITE" id="PS51459">
    <property type="entry name" value="FIDO"/>
    <property type="match status" value="1"/>
</dbReference>
<name>A0ABX8AD52_9BRAD</name>
<dbReference type="SUPFAM" id="SSF140931">
    <property type="entry name" value="Fic-like"/>
    <property type="match status" value="1"/>
</dbReference>
<evidence type="ECO:0000313" key="2">
    <source>
        <dbReference type="EMBL" id="QUS41663.1"/>
    </source>
</evidence>
<dbReference type="InterPro" id="IPR040198">
    <property type="entry name" value="Fido_containing"/>
</dbReference>
<dbReference type="Gene3D" id="1.10.3290.10">
    <property type="entry name" value="Fido-like domain"/>
    <property type="match status" value="1"/>
</dbReference>
<proteinExistence type="predicted"/>
<dbReference type="Proteomes" id="UP000682843">
    <property type="component" value="Chromosome"/>
</dbReference>
<dbReference type="InterPro" id="IPR026287">
    <property type="entry name" value="SoFic-like"/>
</dbReference>
<protein>
    <submittedName>
        <fullName evidence="2">Fic family protein</fullName>
    </submittedName>
</protein>
<accession>A0ABX8AD52</accession>
<dbReference type="InterPro" id="IPR003812">
    <property type="entry name" value="Fido"/>
</dbReference>
<dbReference type="RefSeq" id="WP_211910301.1">
    <property type="nucleotide sequence ID" value="NZ_CP036498.1"/>
</dbReference>
<gene>
    <name evidence="2" type="ORF">RPMA_24510</name>
</gene>
<dbReference type="InterPro" id="IPR036597">
    <property type="entry name" value="Fido-like_dom_sf"/>
</dbReference>
<reference evidence="2 3" key="1">
    <citation type="submission" date="2019-02" db="EMBL/GenBank/DDBJ databases">
        <title>Emended description of the genus Rhodopseudomonas and description of Rhodopseudomonas albus sp. nov., a non-phototrophic, heavy-metal-tolerant bacterium isolated from garden soil.</title>
        <authorList>
            <person name="Bao Z."/>
            <person name="Cao W.W."/>
            <person name="Sato Y."/>
            <person name="Nishizawa T."/>
            <person name="Zhao J."/>
            <person name="Guo Y."/>
            <person name="Ohta H."/>
        </authorList>
    </citation>
    <scope>NUCLEOTIDE SEQUENCE [LARGE SCALE GENOMIC DNA]</scope>
    <source>
        <strain evidence="2 3">SK50-23</strain>
    </source>
</reference>
<sequence>MDKAVFQRSPSGGLASTLNGQWGFVPHPLPPQVDTSSFMMPLVNATQALGELNGILRTLADPYILIQPLQAREALTSSSMEGTYTTVDALLLAEAGFGEGEAQSGDTREVFNYSVALRKAVASLDELPLSLRTIRNAHMDLLRGVTRARGANIQAGEFKQQQNWIGAAAIEAARFVPTPPAETLRCLDQLENYLQRESRDQAPALLDAALMHYQFEAIHPFADGNGRVGRILIPVMLYERKALSHPALFLSRALEERKDEYIDRMFEVSRSGDWSGWITFFMDIVMQTCRDTIATADRLLLMREQYRSRLQEAGRSALLLSTVDRLFIHPVFSTPQLAEYLSVTYPAAQKHLNTLLRLNIVEEIEGTSYPKYFAAREILNVITGQS</sequence>
<dbReference type="PANTHER" id="PTHR13504:SF38">
    <property type="entry name" value="FIDO DOMAIN-CONTAINING PROTEIN"/>
    <property type="match status" value="1"/>
</dbReference>
<dbReference type="Pfam" id="PF13784">
    <property type="entry name" value="Fic_N"/>
    <property type="match status" value="1"/>
</dbReference>